<evidence type="ECO:0000256" key="10">
    <source>
        <dbReference type="ARBA" id="ARBA00025699"/>
    </source>
</evidence>
<sequence length="266" mass="29211">MNHTTLPLVFGLRFNSKSGPIPAMTCRLYIDCDLAPGSSVELPADQSHYLHTVMRLGAGDCVILFNGRAGEYSGTIKTLSKQRATIHLQSFSDIDREMPCRVHIVQAACRSEKIDSILQKGTELGAASFHIVRSERSSLKLEGGRLNKRLERWQKIISEAAEQSERTAMPEINWLDKLTDSPATGLCYALHPETDTHWSAEKENIIAAKDITLAIGPEGGWSPRDIELLASLGFKSLTFGPRIMRTETAAPALLAAIQSLIDSQAI</sequence>
<evidence type="ECO:0000256" key="3">
    <source>
        <dbReference type="ARBA" id="ARBA00012328"/>
    </source>
</evidence>
<dbReference type="Gene3D" id="2.40.240.20">
    <property type="entry name" value="Hypothetical PUA domain-like, domain 1"/>
    <property type="match status" value="1"/>
</dbReference>
<comment type="catalytic activity">
    <reaction evidence="11 12">
        <text>uridine(1498) in 16S rRNA + S-adenosyl-L-methionine = N(3)-methyluridine(1498) in 16S rRNA + S-adenosyl-L-homocysteine + H(+)</text>
        <dbReference type="Rhea" id="RHEA:42920"/>
        <dbReference type="Rhea" id="RHEA-COMP:10283"/>
        <dbReference type="Rhea" id="RHEA-COMP:10284"/>
        <dbReference type="ChEBI" id="CHEBI:15378"/>
        <dbReference type="ChEBI" id="CHEBI:57856"/>
        <dbReference type="ChEBI" id="CHEBI:59789"/>
        <dbReference type="ChEBI" id="CHEBI:65315"/>
        <dbReference type="ChEBI" id="CHEBI:74502"/>
        <dbReference type="EC" id="2.1.1.193"/>
    </reaction>
</comment>
<dbReference type="GO" id="GO:0070475">
    <property type="term" value="P:rRNA base methylation"/>
    <property type="evidence" value="ECO:0007669"/>
    <property type="project" value="TreeGrafter"/>
</dbReference>
<accession>A0A2K8L605</accession>
<evidence type="ECO:0000313" key="15">
    <source>
        <dbReference type="EMBL" id="ATX82673.1"/>
    </source>
</evidence>
<protein>
    <recommendedName>
        <fullName evidence="4 12">Ribosomal RNA small subunit methyltransferase E</fullName>
        <ecNumber evidence="3 12">2.1.1.193</ecNumber>
    </recommendedName>
</protein>
<keyword evidence="9 12" id="KW-0949">S-adenosyl-L-methionine</keyword>
<dbReference type="PIRSF" id="PIRSF015601">
    <property type="entry name" value="MTase_slr0722"/>
    <property type="match status" value="1"/>
</dbReference>
<proteinExistence type="inferred from homology"/>
<organism evidence="15 16">
    <name type="scientific">Mariprofundus ferrinatatus</name>
    <dbReference type="NCBI Taxonomy" id="1921087"/>
    <lineage>
        <taxon>Bacteria</taxon>
        <taxon>Pseudomonadati</taxon>
        <taxon>Pseudomonadota</taxon>
        <taxon>Candidatius Mariprofundia</taxon>
        <taxon>Mariprofundales</taxon>
        <taxon>Mariprofundaceae</taxon>
        <taxon>Mariprofundus</taxon>
    </lineage>
</organism>
<reference evidence="15 16" key="1">
    <citation type="submission" date="2016-12" db="EMBL/GenBank/DDBJ databases">
        <title>Isolation and genomic insights into novel planktonic Zetaproteobacteria from stratified waters of the Chesapeake Bay.</title>
        <authorList>
            <person name="McAllister S.M."/>
            <person name="Kato S."/>
            <person name="Chan C.S."/>
            <person name="Chiu B.K."/>
            <person name="Field E.K."/>
        </authorList>
    </citation>
    <scope>NUCLEOTIDE SEQUENCE [LARGE SCALE GENOMIC DNA]</scope>
    <source>
        <strain evidence="15 16">CP-8</strain>
    </source>
</reference>
<dbReference type="GO" id="GO:0070042">
    <property type="term" value="F:rRNA (uridine-N3-)-methyltransferase activity"/>
    <property type="evidence" value="ECO:0007669"/>
    <property type="project" value="TreeGrafter"/>
</dbReference>
<keyword evidence="7 12" id="KW-0489">Methyltransferase</keyword>
<dbReference type="NCBIfam" id="TIGR00046">
    <property type="entry name" value="RsmE family RNA methyltransferase"/>
    <property type="match status" value="1"/>
</dbReference>
<dbReference type="EMBL" id="CP018800">
    <property type="protein sequence ID" value="ATX82673.1"/>
    <property type="molecule type" value="Genomic_DNA"/>
</dbReference>
<dbReference type="PANTHER" id="PTHR30027">
    <property type="entry name" value="RIBOSOMAL RNA SMALL SUBUNIT METHYLTRANSFERASE E"/>
    <property type="match status" value="1"/>
</dbReference>
<evidence type="ECO:0000256" key="9">
    <source>
        <dbReference type="ARBA" id="ARBA00022691"/>
    </source>
</evidence>
<dbReference type="KEGG" id="mfn:Ga0123462_1827"/>
<dbReference type="PANTHER" id="PTHR30027:SF3">
    <property type="entry name" value="16S RRNA (URACIL(1498)-N(3))-METHYLTRANSFERASE"/>
    <property type="match status" value="1"/>
</dbReference>
<dbReference type="InterPro" id="IPR029028">
    <property type="entry name" value="Alpha/beta_knot_MTases"/>
</dbReference>
<evidence type="ECO:0000256" key="4">
    <source>
        <dbReference type="ARBA" id="ARBA00013673"/>
    </source>
</evidence>
<evidence type="ECO:0000259" key="13">
    <source>
        <dbReference type="Pfam" id="PF04452"/>
    </source>
</evidence>
<dbReference type="AlphaFoldDB" id="A0A2K8L605"/>
<dbReference type="RefSeq" id="WP_232726429.1">
    <property type="nucleotide sequence ID" value="NZ_CP018800.1"/>
</dbReference>
<dbReference type="InterPro" id="IPR046887">
    <property type="entry name" value="RsmE_PUA-like"/>
</dbReference>
<evidence type="ECO:0000256" key="1">
    <source>
        <dbReference type="ARBA" id="ARBA00004496"/>
    </source>
</evidence>
<keyword evidence="6 12" id="KW-0698">rRNA processing</keyword>
<evidence type="ECO:0000256" key="5">
    <source>
        <dbReference type="ARBA" id="ARBA00022490"/>
    </source>
</evidence>
<dbReference type="Pfam" id="PF04452">
    <property type="entry name" value="Methyltrans_RNA"/>
    <property type="match status" value="1"/>
</dbReference>
<keyword evidence="16" id="KW-1185">Reference proteome</keyword>
<keyword evidence="5 12" id="KW-0963">Cytoplasm</keyword>
<dbReference type="GO" id="GO:0005737">
    <property type="term" value="C:cytoplasm"/>
    <property type="evidence" value="ECO:0007669"/>
    <property type="project" value="UniProtKB-SubCell"/>
</dbReference>
<evidence type="ECO:0000256" key="6">
    <source>
        <dbReference type="ARBA" id="ARBA00022552"/>
    </source>
</evidence>
<dbReference type="Gene3D" id="3.40.1280.10">
    <property type="match status" value="1"/>
</dbReference>
<dbReference type="Proteomes" id="UP000231637">
    <property type="component" value="Chromosome"/>
</dbReference>
<evidence type="ECO:0000256" key="11">
    <source>
        <dbReference type="ARBA" id="ARBA00047944"/>
    </source>
</evidence>
<dbReference type="SUPFAM" id="SSF88697">
    <property type="entry name" value="PUA domain-like"/>
    <property type="match status" value="1"/>
</dbReference>
<dbReference type="SUPFAM" id="SSF75217">
    <property type="entry name" value="alpha/beta knot"/>
    <property type="match status" value="1"/>
</dbReference>
<dbReference type="InterPro" id="IPR046886">
    <property type="entry name" value="RsmE_MTase_dom"/>
</dbReference>
<dbReference type="InterPro" id="IPR006700">
    <property type="entry name" value="RsmE"/>
</dbReference>
<evidence type="ECO:0000256" key="2">
    <source>
        <dbReference type="ARBA" id="ARBA00005528"/>
    </source>
</evidence>
<comment type="function">
    <text evidence="10 12">Specifically methylates the N3 position of the uracil ring of uridine 1498 (m3U1498) in 16S rRNA. Acts on the fully assembled 30S ribosomal subunit.</text>
</comment>
<evidence type="ECO:0000256" key="7">
    <source>
        <dbReference type="ARBA" id="ARBA00022603"/>
    </source>
</evidence>
<comment type="similarity">
    <text evidence="2 12">Belongs to the RNA methyltransferase RsmE family.</text>
</comment>
<dbReference type="InterPro" id="IPR015947">
    <property type="entry name" value="PUA-like_sf"/>
</dbReference>
<feature type="domain" description="Ribosomal RNA small subunit methyltransferase E methyltransferase" evidence="13">
    <location>
        <begin position="97"/>
        <end position="258"/>
    </location>
</feature>
<evidence type="ECO:0000313" key="16">
    <source>
        <dbReference type="Proteomes" id="UP000231637"/>
    </source>
</evidence>
<keyword evidence="8 12" id="KW-0808">Transferase</keyword>
<dbReference type="Pfam" id="PF20260">
    <property type="entry name" value="PUA_4"/>
    <property type="match status" value="1"/>
</dbReference>
<dbReference type="CDD" id="cd18084">
    <property type="entry name" value="RsmE-like"/>
    <property type="match status" value="1"/>
</dbReference>
<dbReference type="InterPro" id="IPR029026">
    <property type="entry name" value="tRNA_m1G_MTases_N"/>
</dbReference>
<gene>
    <name evidence="15" type="ORF">Ga0123462_1827</name>
</gene>
<evidence type="ECO:0000256" key="12">
    <source>
        <dbReference type="PIRNR" id="PIRNR015601"/>
    </source>
</evidence>
<name>A0A2K8L605_9PROT</name>
<dbReference type="EC" id="2.1.1.193" evidence="3 12"/>
<dbReference type="NCBIfam" id="NF008692">
    <property type="entry name" value="PRK11713.1-5"/>
    <property type="match status" value="1"/>
</dbReference>
<feature type="domain" description="Ribosomal RNA small subunit methyltransferase E PUA-like" evidence="14">
    <location>
        <begin position="42"/>
        <end position="87"/>
    </location>
</feature>
<evidence type="ECO:0000259" key="14">
    <source>
        <dbReference type="Pfam" id="PF20260"/>
    </source>
</evidence>
<evidence type="ECO:0000256" key="8">
    <source>
        <dbReference type="ARBA" id="ARBA00022679"/>
    </source>
</evidence>
<comment type="subcellular location">
    <subcellularLocation>
        <location evidence="1 12">Cytoplasm</location>
    </subcellularLocation>
</comment>